<name>A0ABQ0S374_9PSEU</name>
<dbReference type="PANTHER" id="PTHR30006">
    <property type="entry name" value="THIAMINE-BINDING PERIPLASMIC PROTEIN-RELATED"/>
    <property type="match status" value="1"/>
</dbReference>
<dbReference type="SUPFAM" id="SSF53850">
    <property type="entry name" value="Periplasmic binding protein-like II"/>
    <property type="match status" value="1"/>
</dbReference>
<dbReference type="EMBL" id="BJNH01000053">
    <property type="protein sequence ID" value="GEC27364.1"/>
    <property type="molecule type" value="Genomic_DNA"/>
</dbReference>
<evidence type="ECO:0000313" key="2">
    <source>
        <dbReference type="EMBL" id="GEC27364.1"/>
    </source>
</evidence>
<dbReference type="Pfam" id="PF13343">
    <property type="entry name" value="SBP_bac_6"/>
    <property type="match status" value="1"/>
</dbReference>
<evidence type="ECO:0000256" key="1">
    <source>
        <dbReference type="ARBA" id="ARBA00022729"/>
    </source>
</evidence>
<comment type="caution">
    <text evidence="2">The sequence shown here is derived from an EMBL/GenBank/DDBJ whole genome shotgun (WGS) entry which is preliminary data.</text>
</comment>
<keyword evidence="3" id="KW-1185">Reference proteome</keyword>
<evidence type="ECO:0000313" key="3">
    <source>
        <dbReference type="Proteomes" id="UP000320693"/>
    </source>
</evidence>
<reference evidence="2 3" key="1">
    <citation type="submission" date="2019-06" db="EMBL/GenBank/DDBJ databases">
        <title>Whole genome shotgun sequence of Pseudonocardia saturnea NBRC 14499.</title>
        <authorList>
            <person name="Hosoyama A."/>
            <person name="Uohara A."/>
            <person name="Ohji S."/>
            <person name="Ichikawa N."/>
        </authorList>
    </citation>
    <scope>NUCLEOTIDE SEQUENCE [LARGE SCALE GENOMIC DNA]</scope>
    <source>
        <strain evidence="2 3">NBRC 14499</strain>
    </source>
</reference>
<accession>A0ABQ0S374</accession>
<sequence length="383" mass="41422">MSEMGLSGTARRRRGRSARTGLAALLAVVVLGGCAAEASGTDDLLPVPARDTSDGLVIAGETIADRELYEAARDSSVSIFSGMGFETEDLTVRRFREETGIDAEFIRMPSNKLLERVLSEAGADRLSVDIVRTTDTKATDTLAEAGVLVPYRTPFDEELRANGVVFDDGRYISSFYSLYAFAYNTRVVPPEEAPTEWADLLQPRYRNAIGTVQIGAGSYNMALSDLLVQTFGEDYLRRLGEQGPIVYDSVAVEMEALSRGEIAAATVGLNNGIALPRSGAPIKMVIPDSGASAAYTPLALTTRGADNPAAQVFMNWQMSRSGQEFAAAQGFVPARTSLGAQKAGEFDLPMPGDPGFLLMTQQDRAEREKDVRKLWREVFDYSG</sequence>
<dbReference type="PANTHER" id="PTHR30006:SF24">
    <property type="entry name" value="SLL0237 PROTEIN"/>
    <property type="match status" value="1"/>
</dbReference>
<protein>
    <recommendedName>
        <fullName evidence="4">Iron(III) transport system substrate-binding protein</fullName>
    </recommendedName>
</protein>
<proteinExistence type="predicted"/>
<dbReference type="Proteomes" id="UP000320693">
    <property type="component" value="Unassembled WGS sequence"/>
</dbReference>
<dbReference type="Gene3D" id="3.40.190.10">
    <property type="entry name" value="Periplasmic binding protein-like II"/>
    <property type="match status" value="2"/>
</dbReference>
<keyword evidence="1" id="KW-0732">Signal</keyword>
<gene>
    <name evidence="2" type="ORF">PSA01_43930</name>
</gene>
<evidence type="ECO:0008006" key="4">
    <source>
        <dbReference type="Google" id="ProtNLM"/>
    </source>
</evidence>
<organism evidence="2 3">
    <name type="scientific">Pseudonocardia saturnea</name>
    <dbReference type="NCBI Taxonomy" id="33909"/>
    <lineage>
        <taxon>Bacteria</taxon>
        <taxon>Bacillati</taxon>
        <taxon>Actinomycetota</taxon>
        <taxon>Actinomycetes</taxon>
        <taxon>Pseudonocardiales</taxon>
        <taxon>Pseudonocardiaceae</taxon>
        <taxon>Pseudonocardia</taxon>
    </lineage>
</organism>